<dbReference type="Proteomes" id="UP000315557">
    <property type="component" value="Segment"/>
</dbReference>
<gene>
    <name evidence="1" type="ORF">Axy22_074</name>
</gene>
<name>A0A514CW23_9CAUD</name>
<evidence type="ECO:0000313" key="1">
    <source>
        <dbReference type="EMBL" id="QDH84645.1"/>
    </source>
</evidence>
<reference evidence="1 2" key="1">
    <citation type="submission" date="2019-05" db="EMBL/GenBank/DDBJ databases">
        <title>Complete genome sequence of sixteen phages from Abidjan, cote d'Ivoire, isolated on a single strain of Achromobacter xylosoxidans.</title>
        <authorList>
            <person name="Essoh C."/>
            <person name="Vernadet J.-P."/>
            <person name="Vergnaud G."/>
            <person name="Pourcel C."/>
        </authorList>
    </citation>
    <scope>NUCLEOTIDE SEQUENCE [LARGE SCALE GENOMIC DNA]</scope>
</reference>
<accession>A0A514CW23</accession>
<proteinExistence type="predicted"/>
<protein>
    <submittedName>
        <fullName evidence="1">Uncharacterized protein</fullName>
    </submittedName>
</protein>
<organism evidence="1 2">
    <name type="scientific">Achromobacter phage vB_AxyP_19-32_Axy22</name>
    <dbReference type="NCBI Taxonomy" id="2591046"/>
    <lineage>
        <taxon>Viruses</taxon>
        <taxon>Duplodnaviria</taxon>
        <taxon>Heunggongvirae</taxon>
        <taxon>Uroviricota</taxon>
        <taxon>Caudoviricetes</taxon>
        <taxon>Schitoviridae</taxon>
        <taxon>Rothmandenesvirinae</taxon>
        <taxon>Pourcelvirus</taxon>
        <taxon>Pourcelvirus Axy11</taxon>
    </lineage>
</organism>
<dbReference type="EMBL" id="MK962639">
    <property type="protein sequence ID" value="QDH84645.1"/>
    <property type="molecule type" value="Genomic_DNA"/>
</dbReference>
<evidence type="ECO:0000313" key="2">
    <source>
        <dbReference type="Proteomes" id="UP000315557"/>
    </source>
</evidence>
<sequence length="100" mass="11477">MRVFYQLDGTKAWNESTLEKFAPFAGDFVICHSQDIYHEIVGLYLILGTAQPTVIFPNELNIEVNKGDQNFILYTKKPLGVHYPERSTRVSISLGKDWIE</sequence>